<dbReference type="PROSITE" id="PS00855">
    <property type="entry name" value="SPASE_II"/>
    <property type="match status" value="1"/>
</dbReference>
<dbReference type="GO" id="GO:0005886">
    <property type="term" value="C:plasma membrane"/>
    <property type="evidence" value="ECO:0007669"/>
    <property type="project" value="UniProtKB-SubCell"/>
</dbReference>
<keyword evidence="4 9" id="KW-0812">Transmembrane</keyword>
<evidence type="ECO:0000256" key="6">
    <source>
        <dbReference type="ARBA" id="ARBA00022801"/>
    </source>
</evidence>
<comment type="pathway">
    <text evidence="9">Protein modification; lipoprotein biosynthesis (signal peptide cleavage).</text>
</comment>
<proteinExistence type="inferred from homology"/>
<evidence type="ECO:0000313" key="12">
    <source>
        <dbReference type="EMBL" id="MBB3770692.1"/>
    </source>
</evidence>
<comment type="function">
    <text evidence="9 10">This protein specifically catalyzes the removal of signal peptides from prolipoproteins.</text>
</comment>
<comment type="similarity">
    <text evidence="1 9 11">Belongs to the peptidase A8 family.</text>
</comment>
<dbReference type="PRINTS" id="PR00781">
    <property type="entry name" value="LIPOSIGPTASE"/>
</dbReference>
<dbReference type="EMBL" id="JACICD010000002">
    <property type="protein sequence ID" value="MBB3770692.1"/>
    <property type="molecule type" value="Genomic_DNA"/>
</dbReference>
<reference evidence="12 13" key="1">
    <citation type="submission" date="2020-08" db="EMBL/GenBank/DDBJ databases">
        <title>Genomic Encyclopedia of Type Strains, Phase IV (KMG-IV): sequencing the most valuable type-strain genomes for metagenomic binning, comparative biology and taxonomic classification.</title>
        <authorList>
            <person name="Goeker M."/>
        </authorList>
    </citation>
    <scope>NUCLEOTIDE SEQUENCE [LARGE SCALE GENOMIC DNA]</scope>
    <source>
        <strain evidence="12 13">DSM 5895</strain>
    </source>
</reference>
<evidence type="ECO:0000256" key="3">
    <source>
        <dbReference type="ARBA" id="ARBA00022670"/>
    </source>
</evidence>
<dbReference type="EC" id="3.4.23.36" evidence="9"/>
<dbReference type="NCBIfam" id="TIGR00077">
    <property type="entry name" value="lspA"/>
    <property type="match status" value="1"/>
</dbReference>
<keyword evidence="7 9" id="KW-1133">Transmembrane helix</keyword>
<feature type="transmembrane region" description="Helical" evidence="9">
    <location>
        <begin position="75"/>
        <end position="94"/>
    </location>
</feature>
<evidence type="ECO:0000256" key="1">
    <source>
        <dbReference type="ARBA" id="ARBA00006139"/>
    </source>
</evidence>
<evidence type="ECO:0000256" key="10">
    <source>
        <dbReference type="RuleBase" id="RU000594"/>
    </source>
</evidence>
<dbReference type="UniPathway" id="UPA00665"/>
<protein>
    <recommendedName>
        <fullName evidence="9">Lipoprotein signal peptidase</fullName>
        <ecNumber evidence="9">3.4.23.36</ecNumber>
    </recommendedName>
    <alternativeName>
        <fullName evidence="9">Prolipoprotein signal peptidase</fullName>
    </alternativeName>
    <alternativeName>
        <fullName evidence="9">Signal peptidase II</fullName>
        <shortName evidence="9">SPase II</shortName>
    </alternativeName>
</protein>
<dbReference type="RefSeq" id="WP_183188871.1">
    <property type="nucleotide sequence ID" value="NZ_JACICD010000002.1"/>
</dbReference>
<dbReference type="HAMAP" id="MF_00161">
    <property type="entry name" value="LspA"/>
    <property type="match status" value="1"/>
</dbReference>
<feature type="active site" evidence="9">
    <location>
        <position position="146"/>
    </location>
</feature>
<name>A0A839Z4W9_9HYPH</name>
<dbReference type="GO" id="GO:0004190">
    <property type="term" value="F:aspartic-type endopeptidase activity"/>
    <property type="evidence" value="ECO:0007669"/>
    <property type="project" value="UniProtKB-UniRule"/>
</dbReference>
<feature type="transmembrane region" description="Helical" evidence="9">
    <location>
        <begin position="101"/>
        <end position="118"/>
    </location>
</feature>
<dbReference type="Pfam" id="PF01252">
    <property type="entry name" value="Peptidase_A8"/>
    <property type="match status" value="1"/>
</dbReference>
<feature type="transmembrane region" description="Helical" evidence="9">
    <location>
        <begin position="138"/>
        <end position="158"/>
    </location>
</feature>
<evidence type="ECO:0000256" key="4">
    <source>
        <dbReference type="ARBA" id="ARBA00022692"/>
    </source>
</evidence>
<evidence type="ECO:0000256" key="7">
    <source>
        <dbReference type="ARBA" id="ARBA00022989"/>
    </source>
</evidence>
<organism evidence="12 13">
    <name type="scientific">Ancylobacter tetraedralis</name>
    <dbReference type="NCBI Taxonomy" id="217068"/>
    <lineage>
        <taxon>Bacteria</taxon>
        <taxon>Pseudomonadati</taxon>
        <taxon>Pseudomonadota</taxon>
        <taxon>Alphaproteobacteria</taxon>
        <taxon>Hyphomicrobiales</taxon>
        <taxon>Xanthobacteraceae</taxon>
        <taxon>Ancylobacter</taxon>
    </lineage>
</organism>
<accession>A0A839Z4W9</accession>
<evidence type="ECO:0000256" key="8">
    <source>
        <dbReference type="ARBA" id="ARBA00023136"/>
    </source>
</evidence>
<comment type="catalytic activity">
    <reaction evidence="9 10">
        <text>Release of signal peptides from bacterial membrane prolipoproteins. Hydrolyzes -Xaa-Yaa-Zaa-|-(S,diacylglyceryl)Cys-, in which Xaa is hydrophobic (preferably Leu), and Yaa (Ala or Ser) and Zaa (Gly or Ala) have small, neutral side chains.</text>
        <dbReference type="EC" id="3.4.23.36"/>
    </reaction>
</comment>
<evidence type="ECO:0000256" key="9">
    <source>
        <dbReference type="HAMAP-Rule" id="MF_00161"/>
    </source>
</evidence>
<keyword evidence="6 9" id="KW-0378">Hydrolase</keyword>
<sequence>MKPRLAGLRLTGPLSLYGGGFALAALVIDQASKLAVLHGVDFGDAGIVRILPFLDFVRAWNTGISYGLFSQGADGWWLLGGLKLAAAVLFWFWLARVDRRIEAAALGLLIGGALGNAIDRLAYGAVFDFVSLHAFGFYWYVFNLSDVAIVAGVGLLLYDSFLGGAAKLPS</sequence>
<evidence type="ECO:0000256" key="11">
    <source>
        <dbReference type="RuleBase" id="RU004181"/>
    </source>
</evidence>
<comment type="caution">
    <text evidence="9">Lacks conserved residue(s) required for the propagation of feature annotation.</text>
</comment>
<keyword evidence="13" id="KW-1185">Reference proteome</keyword>
<dbReference type="InterPro" id="IPR001872">
    <property type="entry name" value="Peptidase_A8"/>
</dbReference>
<keyword evidence="5 9" id="KW-0064">Aspartyl protease</keyword>
<feature type="active site" evidence="9">
    <location>
        <position position="128"/>
    </location>
</feature>
<dbReference type="AlphaFoldDB" id="A0A839Z4W9"/>
<dbReference type="PANTHER" id="PTHR33695:SF1">
    <property type="entry name" value="LIPOPROTEIN SIGNAL PEPTIDASE"/>
    <property type="match status" value="1"/>
</dbReference>
<dbReference type="GO" id="GO:0006508">
    <property type="term" value="P:proteolysis"/>
    <property type="evidence" value="ECO:0007669"/>
    <property type="project" value="UniProtKB-KW"/>
</dbReference>
<keyword evidence="3 9" id="KW-0645">Protease</keyword>
<evidence type="ECO:0000313" key="13">
    <source>
        <dbReference type="Proteomes" id="UP000533469"/>
    </source>
</evidence>
<evidence type="ECO:0000256" key="5">
    <source>
        <dbReference type="ARBA" id="ARBA00022750"/>
    </source>
</evidence>
<dbReference type="Proteomes" id="UP000533469">
    <property type="component" value="Unassembled WGS sequence"/>
</dbReference>
<comment type="subcellular location">
    <subcellularLocation>
        <location evidence="9">Cell membrane</location>
        <topology evidence="9">Multi-pass membrane protein</topology>
    </subcellularLocation>
</comment>
<comment type="caution">
    <text evidence="12">The sequence shown here is derived from an EMBL/GenBank/DDBJ whole genome shotgun (WGS) entry which is preliminary data.</text>
</comment>
<dbReference type="PANTHER" id="PTHR33695">
    <property type="entry name" value="LIPOPROTEIN SIGNAL PEPTIDASE"/>
    <property type="match status" value="1"/>
</dbReference>
<gene>
    <name evidence="9" type="primary">lspA</name>
    <name evidence="12" type="ORF">FHS55_001287</name>
</gene>
<keyword evidence="8 9" id="KW-0472">Membrane</keyword>
<keyword evidence="2 9" id="KW-1003">Cell membrane</keyword>
<evidence type="ECO:0000256" key="2">
    <source>
        <dbReference type="ARBA" id="ARBA00022475"/>
    </source>
</evidence>